<dbReference type="Gene3D" id="2.10.50.10">
    <property type="entry name" value="Tumor Necrosis Factor Receptor, subunit A, domain 2"/>
    <property type="match status" value="5"/>
</dbReference>
<gene>
    <name evidence="1" type="ORF">JD844_031443</name>
</gene>
<dbReference type="PANTHER" id="PTHR46104">
    <property type="entry name" value="GENE 9195-RELATED-RELATED"/>
    <property type="match status" value="1"/>
</dbReference>
<organism evidence="1 2">
    <name type="scientific">Phrynosoma platyrhinos</name>
    <name type="common">Desert horned lizard</name>
    <dbReference type="NCBI Taxonomy" id="52577"/>
    <lineage>
        <taxon>Eukaryota</taxon>
        <taxon>Metazoa</taxon>
        <taxon>Chordata</taxon>
        <taxon>Craniata</taxon>
        <taxon>Vertebrata</taxon>
        <taxon>Euteleostomi</taxon>
        <taxon>Lepidosauria</taxon>
        <taxon>Squamata</taxon>
        <taxon>Bifurcata</taxon>
        <taxon>Unidentata</taxon>
        <taxon>Episquamata</taxon>
        <taxon>Toxicofera</taxon>
        <taxon>Iguania</taxon>
        <taxon>Phrynosomatidae</taxon>
        <taxon>Phrynosomatinae</taxon>
        <taxon>Phrynosoma</taxon>
    </lineage>
</organism>
<sequence>MVVVVVVVVVMIMMMMKMISNVFKEASSILFDSRIHRLSHALMGLIVAREDWAELTNACYVHWACIATEKEENLKGYSSQLEIALLDMLVLQGLGSPTLSHVCLASYCASGSSQPELCPEGTYSNKKGLTALQECNPCRAGFYCAARGQTAPSGHCEAGFYCWSRAVSPSLAQSACRECPPGMFCNQTGMVEPLTCPKGHYCPAQSTLPLLCPVFIFFCFPQGTYSDILGGTGIAICKLCPAGMYCSKSGLMAPEGPCQPGYYCLQGSSSASPGTTAQLAQNNPGTSPVQLGHGMSRKEARIPPGAYLAHLDSSAAAQAVFPQQDPVLQFTMFVMNMCVCEWQILKYCVLGTSMTRSSSVSFHSKTAFDAICLFLFLSGFYCRGGTRTARPLDRVTGELCPEGHFCPVGSAMPSPCQDGEYNAITGRDECFPCPAGLYCKNGRVCISTQGCSAVNGDCPLPLAPASQDSSAIQVLNVPSMPVPVSQTLMASSTRVPVVLALQDTFAQLAPESLCLVLQEPSQTAVGSLSPTSCPTGTFSNLLGRSMVSDCQLCPSGFYCEGSGLKAPTGECWEGYYCDNQQGPISDFTLYPCPQSYYCPPGTQKSTQYSCPSGTFGSKQRLKNIQECQICPSGKFCSSPGLAAPTGTLTPSACPSGTWSGDEGNQNLQNCQPCPAGHYCNGTGLAVPSGLCAAGFYCIAGAITPTPTDGISGAPCPVGHFCPLGSDRPTPCSPGFYMAETHRQEWCHTCPEGNYCIPGHLPQLCPKGFYCPEGTGLNWQPCPPGTYGPNQGASSHTECRACDGGKFCMHHNATDVTGTCWEGYYCTQGSDRPNPDTYLNGHAGPCPFGHYCPKGTAVPQQCPMGTFGARTKLSSEDECSHCLPGHYCDTPGLTTVRGPCEEGFYCTLGSMVPDPPVLDHSGGPCPTGYFCPQGTAVPLACPPGSYNPLPRQASCLTCPPGYFCPKNSSSLAGRKCPEGHYCPPGTVSETQFPCPRGTYNANTGSSDVSLCLSCEPGGYCNSAD</sequence>
<evidence type="ECO:0000313" key="1">
    <source>
        <dbReference type="EMBL" id="KAH0623289.1"/>
    </source>
</evidence>
<keyword evidence="2" id="KW-1185">Reference proteome</keyword>
<dbReference type="Proteomes" id="UP000826234">
    <property type="component" value="Unassembled WGS sequence"/>
</dbReference>
<dbReference type="SMART" id="SM01411">
    <property type="entry name" value="Ephrin_rec_like"/>
    <property type="match status" value="12"/>
</dbReference>
<protein>
    <submittedName>
        <fullName evidence="1">Uncharacterized protein</fullName>
    </submittedName>
</protein>
<dbReference type="InterPro" id="IPR009030">
    <property type="entry name" value="Growth_fac_rcpt_cys_sf"/>
</dbReference>
<reference evidence="1 2" key="1">
    <citation type="journal article" date="2022" name="Gigascience">
        <title>A chromosome-level genome assembly and annotation of the desert horned lizard, Phrynosoma platyrhinos, provides insight into chromosomal rearrangements among reptiles.</title>
        <authorList>
            <person name="Koochekian N."/>
            <person name="Ascanio A."/>
            <person name="Farleigh K."/>
            <person name="Card D.C."/>
            <person name="Schield D.R."/>
            <person name="Castoe T.A."/>
            <person name="Jezkova T."/>
        </authorList>
    </citation>
    <scope>NUCLEOTIDE SEQUENCE [LARGE SCALE GENOMIC DNA]</scope>
    <source>
        <strain evidence="1">NK-2021</strain>
    </source>
</reference>
<dbReference type="EMBL" id="JAIPUX010003283">
    <property type="protein sequence ID" value="KAH0623289.1"/>
    <property type="molecule type" value="Genomic_DNA"/>
</dbReference>
<dbReference type="PANTHER" id="PTHR46104:SF1">
    <property type="entry name" value="GENE 9195-RELATED"/>
    <property type="match status" value="1"/>
</dbReference>
<comment type="caution">
    <text evidence="1">The sequence shown here is derived from an EMBL/GenBank/DDBJ whole genome shotgun (WGS) entry which is preliminary data.</text>
</comment>
<evidence type="ECO:0000313" key="2">
    <source>
        <dbReference type="Proteomes" id="UP000826234"/>
    </source>
</evidence>
<name>A0ABQ7T0X3_PHRPL</name>
<proteinExistence type="predicted"/>
<accession>A0ABQ7T0X3</accession>
<dbReference type="SUPFAM" id="SSF57184">
    <property type="entry name" value="Growth factor receptor domain"/>
    <property type="match status" value="2"/>
</dbReference>